<comment type="caution">
    <text evidence="6">The sequence shown here is derived from an EMBL/GenBank/DDBJ whole genome shotgun (WGS) entry which is preliminary data.</text>
</comment>
<evidence type="ECO:0000313" key="6">
    <source>
        <dbReference type="EMBL" id="MBX7458894.1"/>
    </source>
</evidence>
<dbReference type="InterPro" id="IPR000397">
    <property type="entry name" value="Heat_shock_Hsp33"/>
</dbReference>
<dbReference type="Proteomes" id="UP000783253">
    <property type="component" value="Unassembled WGS sequence"/>
</dbReference>
<protein>
    <submittedName>
        <fullName evidence="6">Hsp33 family molecular chaperone HslO</fullName>
    </submittedName>
</protein>
<evidence type="ECO:0000256" key="1">
    <source>
        <dbReference type="ARBA" id="ARBA00022490"/>
    </source>
</evidence>
<evidence type="ECO:0000256" key="2">
    <source>
        <dbReference type="ARBA" id="ARBA00022833"/>
    </source>
</evidence>
<keyword evidence="4" id="KW-0143">Chaperone</keyword>
<proteinExistence type="predicted"/>
<keyword evidence="5" id="KW-0676">Redox-active center</keyword>
<dbReference type="InterPro" id="IPR016153">
    <property type="entry name" value="Heat_shock_Hsp33_N"/>
</dbReference>
<accession>A0ABS7J0N9</accession>
<dbReference type="PANTHER" id="PTHR30111:SF1">
    <property type="entry name" value="33 KDA CHAPERONIN"/>
    <property type="match status" value="1"/>
</dbReference>
<keyword evidence="7" id="KW-1185">Reference proteome</keyword>
<dbReference type="Gene3D" id="1.10.287.480">
    <property type="entry name" value="helix hairpin bin"/>
    <property type="match status" value="1"/>
</dbReference>
<dbReference type="SUPFAM" id="SSF118352">
    <property type="entry name" value="HSP33 redox switch-like"/>
    <property type="match status" value="1"/>
</dbReference>
<sequence>MTETAETYSGQTLGFTIPSRDTRGRIVRLDTTLDAILSAHDYPAPIKHLLAEALVLVTLMGSLLKDDGSQVTMQAQTEAGAVNLLVCDYRGGELRGYVDFDAEKLTELGANPSLFALFGKGYLAITFDVAKGKGRYQGIVPLEGETLAQACEMYFLQSEQVPTLMRSAVRSEGGKCLAAGMLIQHLPDGEEGRERLHARLDHPEWEHVAILGGTVKHEELLDAELSLEAIVWRLFHEEEEVRIEGGAAIERGCRCSVEHYQDVLAKFPEADRADMRDEKGKIVVDCAFCSRKFPIEA</sequence>
<evidence type="ECO:0000256" key="3">
    <source>
        <dbReference type="ARBA" id="ARBA00023157"/>
    </source>
</evidence>
<dbReference type="PIRSF" id="PIRSF005261">
    <property type="entry name" value="Heat_shock_Hsp33"/>
    <property type="match status" value="1"/>
</dbReference>
<reference evidence="6 7" key="1">
    <citation type="submission" date="2021-08" db="EMBL/GenBank/DDBJ databases">
        <title>Comparative Genomics Analysis of the Genus Qipengyuania Reveals Extensive Genetic Diversity and Metabolic Versatility, Including the Description of Fifteen Novel Species.</title>
        <authorList>
            <person name="Liu Y."/>
        </authorList>
    </citation>
    <scope>NUCLEOTIDE SEQUENCE [LARGE SCALE GENOMIC DNA]</scope>
    <source>
        <strain evidence="6 7">1NDH17</strain>
    </source>
</reference>
<evidence type="ECO:0000256" key="5">
    <source>
        <dbReference type="ARBA" id="ARBA00023284"/>
    </source>
</evidence>
<dbReference type="EMBL" id="JAIGNK010000003">
    <property type="protein sequence ID" value="MBX7458894.1"/>
    <property type="molecule type" value="Genomic_DNA"/>
</dbReference>
<dbReference type="Pfam" id="PF01430">
    <property type="entry name" value="HSP33"/>
    <property type="match status" value="1"/>
</dbReference>
<keyword evidence="2" id="KW-0862">Zinc</keyword>
<dbReference type="Gene3D" id="3.55.30.10">
    <property type="entry name" value="Hsp33 domain"/>
    <property type="match status" value="1"/>
</dbReference>
<dbReference type="PANTHER" id="PTHR30111">
    <property type="entry name" value="33 KDA CHAPERONIN"/>
    <property type="match status" value="1"/>
</dbReference>
<keyword evidence="3" id="KW-1015">Disulfide bond</keyword>
<dbReference type="SUPFAM" id="SSF64397">
    <property type="entry name" value="Hsp33 domain"/>
    <property type="match status" value="1"/>
</dbReference>
<dbReference type="InterPro" id="IPR023212">
    <property type="entry name" value="Hsp33_helix_hairpin_bin_dom_sf"/>
</dbReference>
<dbReference type="CDD" id="cd00498">
    <property type="entry name" value="Hsp33"/>
    <property type="match status" value="1"/>
</dbReference>
<organism evidence="6 7">
    <name type="scientific">Qipengyuania polymorpha</name>
    <dbReference type="NCBI Taxonomy" id="2867234"/>
    <lineage>
        <taxon>Bacteria</taxon>
        <taxon>Pseudomonadati</taxon>
        <taxon>Pseudomonadota</taxon>
        <taxon>Alphaproteobacteria</taxon>
        <taxon>Sphingomonadales</taxon>
        <taxon>Erythrobacteraceae</taxon>
        <taxon>Qipengyuania</taxon>
    </lineage>
</organism>
<name>A0ABS7J0N9_9SPHN</name>
<dbReference type="RefSeq" id="WP_221574252.1">
    <property type="nucleotide sequence ID" value="NZ_JAIGNK010000003.1"/>
</dbReference>
<evidence type="ECO:0000256" key="4">
    <source>
        <dbReference type="ARBA" id="ARBA00023186"/>
    </source>
</evidence>
<keyword evidence="1" id="KW-0963">Cytoplasm</keyword>
<dbReference type="Gene3D" id="3.90.1280.10">
    <property type="entry name" value="HSP33 redox switch-like"/>
    <property type="match status" value="1"/>
</dbReference>
<evidence type="ECO:0000313" key="7">
    <source>
        <dbReference type="Proteomes" id="UP000783253"/>
    </source>
</evidence>
<dbReference type="InterPro" id="IPR016154">
    <property type="entry name" value="Heat_shock_Hsp33_C"/>
</dbReference>
<gene>
    <name evidence="6" type="ORF">K3152_11610</name>
</gene>